<protein>
    <submittedName>
        <fullName evidence="1">Uncharacterized protein</fullName>
    </submittedName>
</protein>
<reference evidence="1" key="1">
    <citation type="submission" date="2020-03" db="EMBL/GenBank/DDBJ databases">
        <title>The deep terrestrial virosphere.</title>
        <authorList>
            <person name="Holmfeldt K."/>
            <person name="Nilsson E."/>
            <person name="Simone D."/>
            <person name="Lopez-Fernandez M."/>
            <person name="Wu X."/>
            <person name="de Brujin I."/>
            <person name="Lundin D."/>
            <person name="Andersson A."/>
            <person name="Bertilsson S."/>
            <person name="Dopson M."/>
        </authorList>
    </citation>
    <scope>NUCLEOTIDE SEQUENCE</scope>
    <source>
        <strain evidence="1">TM448B01363</strain>
    </source>
</reference>
<dbReference type="AlphaFoldDB" id="A0A6M3XPJ6"/>
<evidence type="ECO:0000313" key="1">
    <source>
        <dbReference type="EMBL" id="QJH98683.1"/>
    </source>
</evidence>
<sequence>MAKRFSETKIWEDIWYQDLPIEWKMFWKYICDKCDEAGIWKVNKSLAEFQLKVPIKWEEAEQYLNNGKQRIKFCNSFWVIKDFVSFQYGEKVLTSEHPFHKKIREMLDRVSHRVSYRVKEKEKEKVIYNKGVVKGENPLNFLKSIKNNPAYKDIDIDRELGKMDAWLLVHPGRQKTKCFIVNWLNKIDKPINLKKPEIKFNQSESINEEEQKKVAALVHETVKKMKAGECLIIQEAGKKNTER</sequence>
<name>A0A6M3XPJ6_9ZZZZ</name>
<gene>
    <name evidence="1" type="ORF">TM448B01363_0015</name>
</gene>
<proteinExistence type="predicted"/>
<dbReference type="EMBL" id="MT144747">
    <property type="protein sequence ID" value="QJH98683.1"/>
    <property type="molecule type" value="Genomic_DNA"/>
</dbReference>
<accession>A0A6M3XPJ6</accession>
<organism evidence="1">
    <name type="scientific">viral metagenome</name>
    <dbReference type="NCBI Taxonomy" id="1070528"/>
    <lineage>
        <taxon>unclassified sequences</taxon>
        <taxon>metagenomes</taxon>
        <taxon>organismal metagenomes</taxon>
    </lineage>
</organism>